<dbReference type="Proteomes" id="UP000298663">
    <property type="component" value="Unassembled WGS sequence"/>
</dbReference>
<accession>A0A4U5MUL5</accession>
<evidence type="ECO:0000313" key="2">
    <source>
        <dbReference type="Proteomes" id="UP000298663"/>
    </source>
</evidence>
<proteinExistence type="predicted"/>
<protein>
    <submittedName>
        <fullName evidence="1">Uncharacterized protein</fullName>
    </submittedName>
</protein>
<reference evidence="1 2" key="1">
    <citation type="journal article" date="2015" name="Genome Biol.">
        <title>Comparative genomics of Steinernema reveals deeply conserved gene regulatory networks.</title>
        <authorList>
            <person name="Dillman A.R."/>
            <person name="Macchietto M."/>
            <person name="Porter C.F."/>
            <person name="Rogers A."/>
            <person name="Williams B."/>
            <person name="Antoshechkin I."/>
            <person name="Lee M.M."/>
            <person name="Goodwin Z."/>
            <person name="Lu X."/>
            <person name="Lewis E.E."/>
            <person name="Goodrich-Blair H."/>
            <person name="Stock S.P."/>
            <person name="Adams B.J."/>
            <person name="Sternberg P.W."/>
            <person name="Mortazavi A."/>
        </authorList>
    </citation>
    <scope>NUCLEOTIDE SEQUENCE [LARGE SCALE GENOMIC DNA]</scope>
    <source>
        <strain evidence="1 2">ALL</strain>
    </source>
</reference>
<evidence type="ECO:0000313" key="1">
    <source>
        <dbReference type="EMBL" id="TKR73242.1"/>
    </source>
</evidence>
<gene>
    <name evidence="1" type="ORF">L596_020577</name>
</gene>
<name>A0A4U5MUL5_STECR</name>
<comment type="caution">
    <text evidence="1">The sequence shown here is derived from an EMBL/GenBank/DDBJ whole genome shotgun (WGS) entry which is preliminary data.</text>
</comment>
<dbReference type="AlphaFoldDB" id="A0A4U5MUL5"/>
<sequence length="72" mass="6855">MANDPISDLLGGLLGGGGGGGGSNDLLGGLLGPVTGLLGGSGSPVEQLTGRRHQGFRMPDAFVVAAAIPGVT</sequence>
<dbReference type="EMBL" id="AZBU02000006">
    <property type="protein sequence ID" value="TKR73242.1"/>
    <property type="molecule type" value="Genomic_DNA"/>
</dbReference>
<organism evidence="1 2">
    <name type="scientific">Steinernema carpocapsae</name>
    <name type="common">Entomopathogenic nematode</name>
    <dbReference type="NCBI Taxonomy" id="34508"/>
    <lineage>
        <taxon>Eukaryota</taxon>
        <taxon>Metazoa</taxon>
        <taxon>Ecdysozoa</taxon>
        <taxon>Nematoda</taxon>
        <taxon>Chromadorea</taxon>
        <taxon>Rhabditida</taxon>
        <taxon>Tylenchina</taxon>
        <taxon>Panagrolaimomorpha</taxon>
        <taxon>Strongyloidoidea</taxon>
        <taxon>Steinernematidae</taxon>
        <taxon>Steinernema</taxon>
    </lineage>
</organism>
<reference evidence="1 2" key="2">
    <citation type="journal article" date="2019" name="G3 (Bethesda)">
        <title>Hybrid Assembly of the Genome of the Entomopathogenic Nematode Steinernema carpocapsae Identifies the X-Chromosome.</title>
        <authorList>
            <person name="Serra L."/>
            <person name="Macchietto M."/>
            <person name="Macias-Munoz A."/>
            <person name="McGill C.J."/>
            <person name="Rodriguez I.M."/>
            <person name="Rodriguez B."/>
            <person name="Murad R."/>
            <person name="Mortazavi A."/>
        </authorList>
    </citation>
    <scope>NUCLEOTIDE SEQUENCE [LARGE SCALE GENOMIC DNA]</scope>
    <source>
        <strain evidence="1 2">ALL</strain>
    </source>
</reference>
<keyword evidence="2" id="KW-1185">Reference proteome</keyword>